<evidence type="ECO:0000313" key="6">
    <source>
        <dbReference type="Proteomes" id="UP000824782"/>
    </source>
</evidence>
<keyword evidence="4" id="KW-0812">Transmembrane</keyword>
<protein>
    <recommendedName>
        <fullName evidence="7">Gamma-glutamyltransferase 5</fullName>
    </recommendedName>
</protein>
<feature type="binding site" evidence="3">
    <location>
        <position position="426"/>
    </location>
    <ligand>
        <name>L-glutamate</name>
        <dbReference type="ChEBI" id="CHEBI:29985"/>
    </ligand>
</feature>
<dbReference type="InterPro" id="IPR029055">
    <property type="entry name" value="Ntn_hydrolases_N"/>
</dbReference>
<dbReference type="Pfam" id="PF01019">
    <property type="entry name" value="G_glu_transpept"/>
    <property type="match status" value="1"/>
</dbReference>
<feature type="transmembrane region" description="Helical" evidence="4">
    <location>
        <begin position="7"/>
        <end position="29"/>
    </location>
</feature>
<evidence type="ECO:0000256" key="2">
    <source>
        <dbReference type="PIRSR" id="PIRSR600101-1"/>
    </source>
</evidence>
<feature type="binding site" evidence="3">
    <location>
        <position position="107"/>
    </location>
    <ligand>
        <name>L-glutamate</name>
        <dbReference type="ChEBI" id="CHEBI:29985"/>
    </ligand>
</feature>
<evidence type="ECO:0000256" key="3">
    <source>
        <dbReference type="PIRSR" id="PIRSR600101-2"/>
    </source>
</evidence>
<name>A0AAV7DIF5_ENGPU</name>
<keyword evidence="4" id="KW-0472">Membrane</keyword>
<keyword evidence="4" id="KW-1133">Transmembrane helix</keyword>
<sequence length="560" mass="61528">MALSRRLCYVFIILLLVAAVLIIPLVLLLKGSGCEEGFMNGAIAADTEICSNIGRDILKQGGSPVDSAIAALLCTSVMYPQSMGIGGGVIFTIYNASTGEIEVINARETVPRDFPPNLLDQCADKQLFKTGVQWIGVPGELKGYEAAHKKYGRLPWKALFQPTIKLLKDGLKVSNVLFKFINVTAHYIKTSSLCQLLCKDKGVLNTGDLVNFTQLAHTFQTLADEGADSFYSGSIASKIVEDLKYQGGSLTLDDLKNYKVQMVKPLKVSLGDYNLYTPPPPAGGAVLSFILNILKGYHFDKSSMQNVSDQIKTYHRIAEAFKFANGHRDKLTDPMAAANIEKFTDFFFSKSYAEKIRNKTDEFGDHDFRFYNLSEVRNSETFGTTHLSVISKDGSSVSVTSSINHVFGSMIYSPSTGIILNNQLADFCNIPHIPLKTGMWPPSSMTPTILLSKDERSQLVIGGSGGLRIISATAQAIMNKLWFGHDIKEAISAPVFHVKLDNSLDFENSFSPNIQNGLQDKRHTVSKALFSLNVVQGIYKENNCLFPYSDTRKLGKAAGY</sequence>
<dbReference type="Proteomes" id="UP000824782">
    <property type="component" value="Unassembled WGS sequence"/>
</dbReference>
<comment type="caution">
    <text evidence="5">The sequence shown here is derived from an EMBL/GenBank/DDBJ whole genome shotgun (WGS) entry which is preliminary data.</text>
</comment>
<dbReference type="FunFam" id="1.10.246.130:FF:000001">
    <property type="entry name" value="Gamma-glutamyltransferase 5 isoform 1"/>
    <property type="match status" value="1"/>
</dbReference>
<dbReference type="GO" id="GO:0036374">
    <property type="term" value="F:glutathione hydrolase activity"/>
    <property type="evidence" value="ECO:0007669"/>
    <property type="project" value="InterPro"/>
</dbReference>
<evidence type="ECO:0000256" key="4">
    <source>
        <dbReference type="SAM" id="Phobius"/>
    </source>
</evidence>
<dbReference type="GO" id="GO:0006751">
    <property type="term" value="P:glutathione catabolic process"/>
    <property type="evidence" value="ECO:0007669"/>
    <property type="project" value="InterPro"/>
</dbReference>
<keyword evidence="6" id="KW-1185">Reference proteome</keyword>
<gene>
    <name evidence="5" type="ORF">GDO81_002179</name>
</gene>
<feature type="binding site" evidence="3">
    <location>
        <position position="466"/>
    </location>
    <ligand>
        <name>L-glutamate</name>
        <dbReference type="ChEBI" id="CHEBI:29985"/>
    </ligand>
</feature>
<dbReference type="PANTHER" id="PTHR45027">
    <property type="entry name" value="PUTATIVE GLUTATHIONE HYDROLASE LIGHT CHAIN"/>
    <property type="match status" value="1"/>
</dbReference>
<reference evidence="5" key="1">
    <citation type="thesis" date="2020" institute="ProQuest LLC" country="789 East Eisenhower Parkway, Ann Arbor, MI, USA">
        <title>Comparative Genomics and Chromosome Evolution.</title>
        <authorList>
            <person name="Mudd A.B."/>
        </authorList>
    </citation>
    <scope>NUCLEOTIDE SEQUENCE</scope>
    <source>
        <strain evidence="5">237g6f4</strain>
        <tissue evidence="5">Blood</tissue>
    </source>
</reference>
<dbReference type="Gene3D" id="1.10.246.130">
    <property type="match status" value="1"/>
</dbReference>
<dbReference type="PANTHER" id="PTHR45027:SF2">
    <property type="entry name" value="GAMMA-GLUTAMYLTRANSFERASE 5"/>
    <property type="match status" value="1"/>
</dbReference>
<dbReference type="InterPro" id="IPR000101">
    <property type="entry name" value="GGT_peptidase"/>
</dbReference>
<dbReference type="PRINTS" id="PR01210">
    <property type="entry name" value="GGTRANSPTASE"/>
</dbReference>
<dbReference type="SUPFAM" id="SSF56235">
    <property type="entry name" value="N-terminal nucleophile aminohydrolases (Ntn hydrolases)"/>
    <property type="match status" value="1"/>
</dbReference>
<feature type="binding site" evidence="3">
    <location>
        <begin position="443"/>
        <end position="444"/>
    </location>
    <ligand>
        <name>L-glutamate</name>
        <dbReference type="ChEBI" id="CHEBI:29985"/>
    </ligand>
</feature>
<dbReference type="AlphaFoldDB" id="A0AAV7DIF5"/>
<evidence type="ECO:0000313" key="5">
    <source>
        <dbReference type="EMBL" id="KAG8597154.1"/>
    </source>
</evidence>
<dbReference type="EMBL" id="WNYA01000001">
    <property type="protein sequence ID" value="KAG8597154.1"/>
    <property type="molecule type" value="Genomic_DNA"/>
</dbReference>
<feature type="binding site" evidence="3">
    <location>
        <begin position="402"/>
        <end position="404"/>
    </location>
    <ligand>
        <name>L-glutamate</name>
        <dbReference type="ChEBI" id="CHEBI:29985"/>
    </ligand>
</feature>
<evidence type="ECO:0008006" key="7">
    <source>
        <dbReference type="Google" id="ProtNLM"/>
    </source>
</evidence>
<feature type="active site" description="Nucleophile" evidence="2">
    <location>
        <position position="384"/>
    </location>
</feature>
<proteinExistence type="inferred from homology"/>
<dbReference type="InterPro" id="IPR043137">
    <property type="entry name" value="GGT_ssub_C"/>
</dbReference>
<comment type="similarity">
    <text evidence="1">Belongs to the gamma-glutamyltransferase family.</text>
</comment>
<evidence type="ECO:0000256" key="1">
    <source>
        <dbReference type="ARBA" id="ARBA00009381"/>
    </source>
</evidence>
<dbReference type="Gene3D" id="3.60.20.40">
    <property type="match status" value="1"/>
</dbReference>
<accession>A0AAV7DIF5</accession>
<dbReference type="InterPro" id="IPR043138">
    <property type="entry name" value="GGT_lsub"/>
</dbReference>
<organism evidence="5 6">
    <name type="scientific">Engystomops pustulosus</name>
    <name type="common">Tungara frog</name>
    <name type="synonym">Physalaemus pustulosus</name>
    <dbReference type="NCBI Taxonomy" id="76066"/>
    <lineage>
        <taxon>Eukaryota</taxon>
        <taxon>Metazoa</taxon>
        <taxon>Chordata</taxon>
        <taxon>Craniata</taxon>
        <taxon>Vertebrata</taxon>
        <taxon>Euteleostomi</taxon>
        <taxon>Amphibia</taxon>
        <taxon>Batrachia</taxon>
        <taxon>Anura</taxon>
        <taxon>Neobatrachia</taxon>
        <taxon>Hyloidea</taxon>
        <taxon>Leptodactylidae</taxon>
        <taxon>Leiuperinae</taxon>
        <taxon>Engystomops</taxon>
    </lineage>
</organism>